<keyword evidence="2 5" id="KW-0863">Zinc-finger</keyword>
<keyword evidence="4 5" id="KW-0238">DNA-binding</keyword>
<keyword evidence="1" id="KW-0479">Metal-binding</keyword>
<proteinExistence type="predicted"/>
<name>A0A9P0CG14_9CUCU</name>
<feature type="domain" description="THAP-type" evidence="6">
    <location>
        <begin position="4"/>
        <end position="113"/>
    </location>
</feature>
<keyword evidence="3" id="KW-0862">Zinc</keyword>
<dbReference type="InterPro" id="IPR006612">
    <property type="entry name" value="THAP_Znf"/>
</dbReference>
<evidence type="ECO:0000256" key="3">
    <source>
        <dbReference type="ARBA" id="ARBA00022833"/>
    </source>
</evidence>
<reference evidence="7" key="1">
    <citation type="submission" date="2022-01" db="EMBL/GenBank/DDBJ databases">
        <authorList>
            <person name="King R."/>
        </authorList>
    </citation>
    <scope>NUCLEOTIDE SEQUENCE</scope>
</reference>
<organism evidence="7 8">
    <name type="scientific">Psylliodes chrysocephalus</name>
    <dbReference type="NCBI Taxonomy" id="3402493"/>
    <lineage>
        <taxon>Eukaryota</taxon>
        <taxon>Metazoa</taxon>
        <taxon>Ecdysozoa</taxon>
        <taxon>Arthropoda</taxon>
        <taxon>Hexapoda</taxon>
        <taxon>Insecta</taxon>
        <taxon>Pterygota</taxon>
        <taxon>Neoptera</taxon>
        <taxon>Endopterygota</taxon>
        <taxon>Coleoptera</taxon>
        <taxon>Polyphaga</taxon>
        <taxon>Cucujiformia</taxon>
        <taxon>Chrysomeloidea</taxon>
        <taxon>Chrysomelidae</taxon>
        <taxon>Galerucinae</taxon>
        <taxon>Alticini</taxon>
        <taxon>Psylliodes</taxon>
    </lineage>
</organism>
<dbReference type="AlphaFoldDB" id="A0A9P0CG14"/>
<accession>A0A9P0CG14</accession>
<evidence type="ECO:0000313" key="8">
    <source>
        <dbReference type="Proteomes" id="UP001153636"/>
    </source>
</evidence>
<evidence type="ECO:0000313" key="7">
    <source>
        <dbReference type="EMBL" id="CAH1101549.1"/>
    </source>
</evidence>
<sequence>MNLMPQKQLGSQCNGESCSKRNKKCSLFSDGKRQEIMQNFYPMGSLQLQREYIARCIMLKNTLGFVGNHKCVNLSPEECSSRIKVCSLHFSEDSYKLNAAKNRLTKNATPLINLHTKKYKATDKGGEDIIEVYVRKQIIVMQKVHPVKPQIVFRIELREKCS</sequence>
<dbReference type="OrthoDB" id="7683421at2759"/>
<keyword evidence="8" id="KW-1185">Reference proteome</keyword>
<evidence type="ECO:0000256" key="1">
    <source>
        <dbReference type="ARBA" id="ARBA00022723"/>
    </source>
</evidence>
<dbReference type="EMBL" id="OV651823">
    <property type="protein sequence ID" value="CAH1101549.1"/>
    <property type="molecule type" value="Genomic_DNA"/>
</dbReference>
<evidence type="ECO:0000256" key="2">
    <source>
        <dbReference type="ARBA" id="ARBA00022771"/>
    </source>
</evidence>
<dbReference type="GO" id="GO:0003677">
    <property type="term" value="F:DNA binding"/>
    <property type="evidence" value="ECO:0007669"/>
    <property type="project" value="UniProtKB-UniRule"/>
</dbReference>
<dbReference type="GO" id="GO:0008270">
    <property type="term" value="F:zinc ion binding"/>
    <property type="evidence" value="ECO:0007669"/>
    <property type="project" value="UniProtKB-KW"/>
</dbReference>
<dbReference type="Proteomes" id="UP001153636">
    <property type="component" value="Chromosome 11"/>
</dbReference>
<dbReference type="PROSITE" id="PS50950">
    <property type="entry name" value="ZF_THAP"/>
    <property type="match status" value="1"/>
</dbReference>
<evidence type="ECO:0000256" key="4">
    <source>
        <dbReference type="ARBA" id="ARBA00023125"/>
    </source>
</evidence>
<gene>
    <name evidence="7" type="ORF">PSYICH_LOCUS2951</name>
</gene>
<evidence type="ECO:0000259" key="6">
    <source>
        <dbReference type="PROSITE" id="PS50950"/>
    </source>
</evidence>
<protein>
    <recommendedName>
        <fullName evidence="6">THAP-type domain-containing protein</fullName>
    </recommendedName>
</protein>
<evidence type="ECO:0000256" key="5">
    <source>
        <dbReference type="PROSITE-ProRule" id="PRU00309"/>
    </source>
</evidence>